<comment type="caution">
    <text evidence="12">Lacks conserved residue(s) required for the propagation of feature annotation.</text>
</comment>
<keyword evidence="6 12" id="KW-0547">Nucleotide-binding</keyword>
<reference evidence="14" key="1">
    <citation type="journal article" date="2021" name="Front. Microbiol.">
        <title>Comprehensive Comparative Genomics and Phenotyping of Methylobacterium Species.</title>
        <authorList>
            <person name="Alessa O."/>
            <person name="Ogura Y."/>
            <person name="Fujitani Y."/>
            <person name="Takami H."/>
            <person name="Hayashi T."/>
            <person name="Sahin N."/>
            <person name="Tani A."/>
        </authorList>
    </citation>
    <scope>NUCLEOTIDE SEQUENCE</scope>
    <source>
        <strain evidence="14">DSM 23632</strain>
    </source>
</reference>
<dbReference type="InterPro" id="IPR029056">
    <property type="entry name" value="Ribokinase-like"/>
</dbReference>
<comment type="activity regulation">
    <text evidence="12">Activated by a monovalent cation that binds near, but not in, the active site. The most likely occupant of the site in vivo is potassium. Ion binding induces a conformational change that may alter substrate affinity.</text>
</comment>
<feature type="binding site" evidence="12">
    <location>
        <position position="246"/>
    </location>
    <ligand>
        <name>substrate</name>
    </ligand>
</feature>
<name>A0ABQ4U4F7_9HYPH</name>
<evidence type="ECO:0000256" key="7">
    <source>
        <dbReference type="ARBA" id="ARBA00022777"/>
    </source>
</evidence>
<dbReference type="PRINTS" id="PR00990">
    <property type="entry name" value="RIBOKINASE"/>
</dbReference>
<evidence type="ECO:0000256" key="9">
    <source>
        <dbReference type="ARBA" id="ARBA00022842"/>
    </source>
</evidence>
<feature type="binding site" evidence="12">
    <location>
        <position position="276"/>
    </location>
    <ligand>
        <name>K(+)</name>
        <dbReference type="ChEBI" id="CHEBI:29103"/>
    </ligand>
</feature>
<keyword evidence="8 12" id="KW-0067">ATP-binding</keyword>
<keyword evidence="15" id="KW-1185">Reference proteome</keyword>
<evidence type="ECO:0000256" key="1">
    <source>
        <dbReference type="ARBA" id="ARBA00005380"/>
    </source>
</evidence>
<feature type="binding site" evidence="12">
    <location>
        <position position="281"/>
    </location>
    <ligand>
        <name>K(+)</name>
        <dbReference type="ChEBI" id="CHEBI:29103"/>
    </ligand>
</feature>
<feature type="binding site" evidence="12">
    <location>
        <begin position="213"/>
        <end position="218"/>
    </location>
    <ligand>
        <name>ATP</name>
        <dbReference type="ChEBI" id="CHEBI:30616"/>
    </ligand>
</feature>
<feature type="binding site" evidence="12">
    <location>
        <position position="138"/>
    </location>
    <ligand>
        <name>substrate</name>
    </ligand>
</feature>
<sequence length="305" mass="31016">MQVFVVGSFVVACSVMVARLPRAGESLDAAAFVSEPGGKGFNLAVAAHRLGARVDGAFAIGDDPFAAVATSAFLTAGLSTDMLVRREGSTGAGIGFIDPAGENCLAVSLGANRLLSGADIARVANGVDGARLVMATFESPDEPIRTAFVRARAKGAATLLNPSPIRTIDPAILADTTILVVNRIEAGDLGIDPATASSVDRVLEAGPEIVVVTLGEAGAVAFRKDRPPCRQPAFRVPVVDTIGAGDAFAAGLAVSLLRDCTLEASLRCAAACGALTTRRFGAFDAFPTTAELDGFLSAGDAPSET</sequence>
<dbReference type="Pfam" id="PF00294">
    <property type="entry name" value="PfkB"/>
    <property type="match status" value="1"/>
</dbReference>
<comment type="subunit">
    <text evidence="12">Homodimer.</text>
</comment>
<evidence type="ECO:0000256" key="11">
    <source>
        <dbReference type="ARBA" id="ARBA00023277"/>
    </source>
</evidence>
<evidence type="ECO:0000256" key="8">
    <source>
        <dbReference type="ARBA" id="ARBA00022840"/>
    </source>
</evidence>
<dbReference type="Proteomes" id="UP001055057">
    <property type="component" value="Unassembled WGS sequence"/>
</dbReference>
<dbReference type="HAMAP" id="MF_01987">
    <property type="entry name" value="Ribokinase"/>
    <property type="match status" value="1"/>
</dbReference>
<dbReference type="PANTHER" id="PTHR10584">
    <property type="entry name" value="SUGAR KINASE"/>
    <property type="match status" value="1"/>
</dbReference>
<dbReference type="Gene3D" id="3.40.1190.20">
    <property type="match status" value="1"/>
</dbReference>
<comment type="catalytic activity">
    <reaction evidence="12">
        <text>D-ribose + ATP = D-ribose 5-phosphate + ADP + H(+)</text>
        <dbReference type="Rhea" id="RHEA:13697"/>
        <dbReference type="ChEBI" id="CHEBI:15378"/>
        <dbReference type="ChEBI" id="CHEBI:30616"/>
        <dbReference type="ChEBI" id="CHEBI:47013"/>
        <dbReference type="ChEBI" id="CHEBI:78346"/>
        <dbReference type="ChEBI" id="CHEBI:456216"/>
        <dbReference type="EC" id="2.7.1.15"/>
    </reaction>
</comment>
<comment type="similarity">
    <text evidence="12">Belongs to the carbohydrate kinase PfkB family. Ribokinase subfamily.</text>
</comment>
<dbReference type="InterPro" id="IPR002139">
    <property type="entry name" value="Ribo/fructo_kinase"/>
</dbReference>
<evidence type="ECO:0000256" key="12">
    <source>
        <dbReference type="HAMAP-Rule" id="MF_01987"/>
    </source>
</evidence>
<evidence type="ECO:0000256" key="2">
    <source>
        <dbReference type="ARBA" id="ARBA00012035"/>
    </source>
</evidence>
<evidence type="ECO:0000256" key="6">
    <source>
        <dbReference type="ARBA" id="ARBA00022741"/>
    </source>
</evidence>
<keyword evidence="9 12" id="KW-0460">Magnesium</keyword>
<dbReference type="EC" id="2.7.1.15" evidence="2 12"/>
<keyword evidence="11 12" id="KW-0119">Carbohydrate metabolism</keyword>
<accession>A0ABQ4U4F7</accession>
<evidence type="ECO:0000256" key="5">
    <source>
        <dbReference type="ARBA" id="ARBA00022723"/>
    </source>
</evidence>
<dbReference type="InterPro" id="IPR011611">
    <property type="entry name" value="PfkB_dom"/>
</dbReference>
<dbReference type="SUPFAM" id="SSF53613">
    <property type="entry name" value="Ribokinase-like"/>
    <property type="match status" value="1"/>
</dbReference>
<feature type="binding site" evidence="12">
    <location>
        <position position="242"/>
    </location>
    <ligand>
        <name>K(+)</name>
        <dbReference type="ChEBI" id="CHEBI:29103"/>
    </ligand>
</feature>
<keyword evidence="12" id="KW-0963">Cytoplasm</keyword>
<dbReference type="RefSeq" id="WP_238183791.1">
    <property type="nucleotide sequence ID" value="NZ_BPRB01000196.1"/>
</dbReference>
<keyword evidence="7 12" id="KW-0418">Kinase</keyword>
<feature type="binding site" evidence="12">
    <location>
        <position position="240"/>
    </location>
    <ligand>
        <name>K(+)</name>
        <dbReference type="ChEBI" id="CHEBI:29103"/>
    </ligand>
</feature>
<feature type="active site" description="Proton acceptor" evidence="12">
    <location>
        <position position="246"/>
    </location>
</feature>
<feature type="binding site" evidence="12">
    <location>
        <begin position="245"/>
        <end position="246"/>
    </location>
    <ligand>
        <name>ATP</name>
        <dbReference type="ChEBI" id="CHEBI:30616"/>
    </ligand>
</feature>
<comment type="similarity">
    <text evidence="1">Belongs to the carbohydrate kinase pfkB family.</text>
</comment>
<dbReference type="EMBL" id="BPRB01000196">
    <property type="protein sequence ID" value="GJE61223.1"/>
    <property type="molecule type" value="Genomic_DNA"/>
</dbReference>
<comment type="function">
    <text evidence="12">Catalyzes the phosphorylation of ribose at O-5 in a reaction requiring ATP and magnesium. The resulting D-ribose-5-phosphate can then be used either for sythesis of nucleotides, histidine, and tryptophan, or as a component of the pentose phosphate pathway.</text>
</comment>
<feature type="domain" description="Carbohydrate kinase PfkB" evidence="13">
    <location>
        <begin position="3"/>
        <end position="287"/>
    </location>
</feature>
<evidence type="ECO:0000313" key="15">
    <source>
        <dbReference type="Proteomes" id="UP001055057"/>
    </source>
</evidence>
<dbReference type="InterPro" id="IPR011877">
    <property type="entry name" value="Ribokinase"/>
</dbReference>
<evidence type="ECO:0000313" key="14">
    <source>
        <dbReference type="EMBL" id="GJE61223.1"/>
    </source>
</evidence>
<dbReference type="CDD" id="cd01174">
    <property type="entry name" value="ribokinase"/>
    <property type="match status" value="1"/>
</dbReference>
<feature type="binding site" evidence="12">
    <location>
        <position position="182"/>
    </location>
    <ligand>
        <name>ATP</name>
        <dbReference type="ChEBI" id="CHEBI:30616"/>
    </ligand>
</feature>
<protein>
    <recommendedName>
        <fullName evidence="3 12">Ribokinase</fullName>
        <shortName evidence="12">RK</shortName>
        <ecNumber evidence="2 12">2.7.1.15</ecNumber>
    </recommendedName>
</protein>
<evidence type="ECO:0000256" key="3">
    <source>
        <dbReference type="ARBA" id="ARBA00016943"/>
    </source>
</evidence>
<organism evidence="14 15">
    <name type="scientific">Methylobacterium trifolii</name>
    <dbReference type="NCBI Taxonomy" id="1003092"/>
    <lineage>
        <taxon>Bacteria</taxon>
        <taxon>Pseudomonadati</taxon>
        <taxon>Pseudomonadota</taxon>
        <taxon>Alphaproteobacteria</taxon>
        <taxon>Hyphomicrobiales</taxon>
        <taxon>Methylobacteriaceae</taxon>
        <taxon>Methylobacterium</taxon>
    </lineage>
</organism>
<comment type="caution">
    <text evidence="14">The sequence shown here is derived from an EMBL/GenBank/DDBJ whole genome shotgun (WGS) entry which is preliminary data.</text>
</comment>
<evidence type="ECO:0000256" key="4">
    <source>
        <dbReference type="ARBA" id="ARBA00022679"/>
    </source>
</evidence>
<feature type="binding site" evidence="12">
    <location>
        <position position="279"/>
    </location>
    <ligand>
        <name>K(+)</name>
        <dbReference type="ChEBI" id="CHEBI:29103"/>
    </ligand>
</feature>
<gene>
    <name evidence="12 14" type="primary">rbsK</name>
    <name evidence="14" type="ORF">MPOCJGCO_3344</name>
</gene>
<dbReference type="InterPro" id="IPR002173">
    <property type="entry name" value="Carboh/pur_kinase_PfkB_CS"/>
</dbReference>
<keyword evidence="10 12" id="KW-0630">Potassium</keyword>
<evidence type="ECO:0000259" key="13">
    <source>
        <dbReference type="Pfam" id="PF00294"/>
    </source>
</evidence>
<dbReference type="PROSITE" id="PS00584">
    <property type="entry name" value="PFKB_KINASES_2"/>
    <property type="match status" value="1"/>
</dbReference>
<reference evidence="14" key="2">
    <citation type="submission" date="2021-08" db="EMBL/GenBank/DDBJ databases">
        <authorList>
            <person name="Tani A."/>
            <person name="Ola A."/>
            <person name="Ogura Y."/>
            <person name="Katsura K."/>
            <person name="Hayashi T."/>
        </authorList>
    </citation>
    <scope>NUCLEOTIDE SEQUENCE</scope>
    <source>
        <strain evidence="14">DSM 23632</strain>
    </source>
</reference>
<dbReference type="PANTHER" id="PTHR10584:SF166">
    <property type="entry name" value="RIBOKINASE"/>
    <property type="match status" value="1"/>
</dbReference>
<comment type="pathway">
    <text evidence="12">Carbohydrate metabolism; D-ribose degradation; D-ribose 5-phosphate from beta-D-ribopyranose: step 2/2.</text>
</comment>
<proteinExistence type="inferred from homology"/>
<comment type="cofactor">
    <cofactor evidence="12">
        <name>Mg(2+)</name>
        <dbReference type="ChEBI" id="CHEBI:18420"/>
    </cofactor>
    <text evidence="12">Requires a divalent cation, most likely magnesium in vivo, as an electrophilic catalyst to aid phosphoryl group transfer. It is the chelate of the metal and the nucleotide that is the actual substrate.</text>
</comment>
<feature type="binding site" evidence="12">
    <location>
        <begin position="38"/>
        <end position="42"/>
    </location>
    <ligand>
        <name>substrate</name>
    </ligand>
</feature>
<keyword evidence="5 12" id="KW-0479">Metal-binding</keyword>
<comment type="subcellular location">
    <subcellularLocation>
        <location evidence="12">Cytoplasm</location>
    </subcellularLocation>
</comment>
<keyword evidence="4 12" id="KW-0808">Transferase</keyword>
<evidence type="ECO:0000256" key="10">
    <source>
        <dbReference type="ARBA" id="ARBA00022958"/>
    </source>
</evidence>